<evidence type="ECO:0000313" key="13">
    <source>
        <dbReference type="Proteomes" id="UP001138500"/>
    </source>
</evidence>
<keyword evidence="7 11" id="KW-0256">Endoplasmic reticulum</keyword>
<dbReference type="GO" id="GO:0006506">
    <property type="term" value="P:GPI anchor biosynthetic process"/>
    <property type="evidence" value="ECO:0007669"/>
    <property type="project" value="UniProtKB-KW"/>
</dbReference>
<dbReference type="GO" id="GO:1990529">
    <property type="term" value="C:glycosylphosphatidylinositol-mannosyltransferase I complex"/>
    <property type="evidence" value="ECO:0007669"/>
    <property type="project" value="TreeGrafter"/>
</dbReference>
<comment type="subcellular location">
    <subcellularLocation>
        <location evidence="11">Endoplasmic reticulum membrane</location>
        <topology evidence="11">Single-pass membrane protein</topology>
    </subcellularLocation>
    <subcellularLocation>
        <location evidence="1">Endoplasmic reticulum membrane</location>
        <topology evidence="1">Single-pass type III membrane protein</topology>
    </subcellularLocation>
</comment>
<evidence type="ECO:0000256" key="3">
    <source>
        <dbReference type="ARBA" id="ARBA00010345"/>
    </source>
</evidence>
<evidence type="ECO:0000256" key="10">
    <source>
        <dbReference type="ARBA" id="ARBA00023180"/>
    </source>
</evidence>
<evidence type="ECO:0000313" key="12">
    <source>
        <dbReference type="EMBL" id="KAH9811718.1"/>
    </source>
</evidence>
<dbReference type="Proteomes" id="UP001138500">
    <property type="component" value="Unassembled WGS sequence"/>
</dbReference>
<dbReference type="GO" id="GO:0000030">
    <property type="term" value="F:mannosyltransferase activity"/>
    <property type="evidence" value="ECO:0007669"/>
    <property type="project" value="TreeGrafter"/>
</dbReference>
<accession>A0A9W7VYC3</accession>
<keyword evidence="13" id="KW-1185">Reference proteome</keyword>
<evidence type="ECO:0000256" key="2">
    <source>
        <dbReference type="ARBA" id="ARBA00004687"/>
    </source>
</evidence>
<dbReference type="PANTHER" id="PTHR28533:SF1">
    <property type="entry name" value="PROTEIN PBN1"/>
    <property type="match status" value="1"/>
</dbReference>
<dbReference type="EMBL" id="RIBY02002478">
    <property type="protein sequence ID" value="KAH9811718.1"/>
    <property type="molecule type" value="Genomic_DNA"/>
</dbReference>
<keyword evidence="8 11" id="KW-1133">Transmembrane helix</keyword>
<comment type="function">
    <text evidence="11">Required for proper folding and/or the stability of a subset of proteins in the endoplasmic reticulum. Component of glycosylphosphatidylinositol-mannosyltransferase 1 which transfers the first of the 4 mannoses in the GPI-anchor precursors during GPI-anchor biosynthesis. Probably acts by stabilizing the mannosyltransferase GPI14.</text>
</comment>
<evidence type="ECO:0000256" key="6">
    <source>
        <dbReference type="ARBA" id="ARBA00022692"/>
    </source>
</evidence>
<keyword evidence="10" id="KW-0325">Glycoprotein</keyword>
<protein>
    <recommendedName>
        <fullName evidence="4 11">Protein PBN1</fullName>
    </recommendedName>
</protein>
<dbReference type="GO" id="GO:0005789">
    <property type="term" value="C:endoplasmic reticulum membrane"/>
    <property type="evidence" value="ECO:0007669"/>
    <property type="project" value="UniProtKB-SubCell"/>
</dbReference>
<dbReference type="PANTHER" id="PTHR28533">
    <property type="entry name" value="PROTEIN PBN1"/>
    <property type="match status" value="1"/>
</dbReference>
<evidence type="ECO:0000256" key="1">
    <source>
        <dbReference type="ARBA" id="ARBA00004643"/>
    </source>
</evidence>
<dbReference type="Pfam" id="PF08320">
    <property type="entry name" value="PIG-X"/>
    <property type="match status" value="1"/>
</dbReference>
<comment type="similarity">
    <text evidence="3 11">Belongs to the PIGX family.</text>
</comment>
<evidence type="ECO:0000256" key="9">
    <source>
        <dbReference type="ARBA" id="ARBA00023136"/>
    </source>
</evidence>
<organism evidence="12 13">
    <name type="scientific">Teratosphaeria destructans</name>
    <dbReference type="NCBI Taxonomy" id="418781"/>
    <lineage>
        <taxon>Eukaryota</taxon>
        <taxon>Fungi</taxon>
        <taxon>Dikarya</taxon>
        <taxon>Ascomycota</taxon>
        <taxon>Pezizomycotina</taxon>
        <taxon>Dothideomycetes</taxon>
        <taxon>Dothideomycetidae</taxon>
        <taxon>Mycosphaerellales</taxon>
        <taxon>Teratosphaeriaceae</taxon>
        <taxon>Teratosphaeria</taxon>
    </lineage>
</organism>
<dbReference type="SMART" id="SM00780">
    <property type="entry name" value="PIG-X"/>
    <property type="match status" value="1"/>
</dbReference>
<keyword evidence="5 11" id="KW-0337">GPI-anchor biosynthesis</keyword>
<comment type="caution">
    <text evidence="12">The sequence shown here is derived from an EMBL/GenBank/DDBJ whole genome shotgun (WGS) entry which is preliminary data.</text>
</comment>
<dbReference type="InterPro" id="IPR042322">
    <property type="entry name" value="Pbn1"/>
</dbReference>
<dbReference type="InterPro" id="IPR013233">
    <property type="entry name" value="PIG-X/PBN1"/>
</dbReference>
<dbReference type="OrthoDB" id="5546453at2759"/>
<feature type="transmembrane region" description="Helical" evidence="11">
    <location>
        <begin position="483"/>
        <end position="504"/>
    </location>
</feature>
<dbReference type="AlphaFoldDB" id="A0A9W7VYC3"/>
<comment type="pathway">
    <text evidence="2 11">Glycolipid biosynthesis; glycosylphosphatidylinositol-anchor biosynthesis.</text>
</comment>
<evidence type="ECO:0000256" key="4">
    <source>
        <dbReference type="ARBA" id="ARBA00020410"/>
    </source>
</evidence>
<sequence>MRQRITHVVDHVDRIDANRIKVSPSTLEYQGASAIEKRLTVGLSELPTELLDLSNVVHELHIKWTARLEYQSTSPFISRLPPGLHIFFTPGRSDPEVDICPGLRQIFGDIKCNSTLDSFSKPEILSERFSSASTYQYYSLYPKILPFQSFLAKKVCQDSKGDCVNEVASLAFASYIDIDYDAISHAVTFTAFWRSSVQSPAARTPARKWKKGDSVEVGVLHEEDPAADEPEELKFGGYLTVIGEDTKPTGTLFSFPARHHHASLPGRPQVPEAVYNISFQQPIGLHPKLDITFPHVKALTAPNAACALHAYLTLPSALFIDRYQLSDPLFLASHNLAALHSLSGERDLEAPDWVIKRWGSAALFELALPSSASKDSHFDDPKVAGAGWTVTIPMHLRYLQVPLNDTAPGIRELKVPWPTVFWACEAEEGLKMSTNPFDRVNLGYDGLFGPKTMFYHFRSEYEEGAVLLETLHVPVLEPKNAKWLQIGTLVTVMLGFGWVLWTLIRPLPTRTKAKAKKTE</sequence>
<gene>
    <name evidence="12" type="ORF">Tdes44962_MAKER05866</name>
</gene>
<keyword evidence="6 11" id="KW-0812">Transmembrane</keyword>
<reference evidence="12 13" key="2">
    <citation type="journal article" date="2021" name="Curr. Genet.">
        <title>Genetic response to nitrogen starvation in the aggressive Eucalyptus foliar pathogen Teratosphaeria destructans.</title>
        <authorList>
            <person name="Havenga M."/>
            <person name="Wingfield B.D."/>
            <person name="Wingfield M.J."/>
            <person name="Dreyer L.L."/>
            <person name="Roets F."/>
            <person name="Aylward J."/>
        </authorList>
    </citation>
    <scope>NUCLEOTIDE SEQUENCE [LARGE SCALE GENOMIC DNA]</scope>
    <source>
        <strain evidence="12">CMW44962</strain>
    </source>
</reference>
<evidence type="ECO:0000256" key="7">
    <source>
        <dbReference type="ARBA" id="ARBA00022824"/>
    </source>
</evidence>
<keyword evidence="9 11" id="KW-0472">Membrane</keyword>
<proteinExistence type="inferred from homology"/>
<evidence type="ECO:0000256" key="8">
    <source>
        <dbReference type="ARBA" id="ARBA00022989"/>
    </source>
</evidence>
<evidence type="ECO:0000256" key="11">
    <source>
        <dbReference type="RuleBase" id="RU366056"/>
    </source>
</evidence>
<evidence type="ECO:0000256" key="5">
    <source>
        <dbReference type="ARBA" id="ARBA00022502"/>
    </source>
</evidence>
<name>A0A9W7VYC3_9PEZI</name>
<reference evidence="12 13" key="1">
    <citation type="journal article" date="2018" name="IMA Fungus">
        <title>IMA Genome-F 10: Nine draft genome sequences of Claviceps purpurea s.lat., including C. arundinis, C. humidiphila, and C. cf. spartinae, pseudomolecules for the pitch canker pathogen Fusarium circinatum, draft genome of Davidsoniella eucalypti, Grosmannia galeiformis, Quambalaria eucalypti, and Teratosphaeria destructans.</title>
        <authorList>
            <person name="Wingfield B.D."/>
            <person name="Liu M."/>
            <person name="Nguyen H.D."/>
            <person name="Lane F.A."/>
            <person name="Morgan S.W."/>
            <person name="De Vos L."/>
            <person name="Wilken P.M."/>
            <person name="Duong T.A."/>
            <person name="Aylward J."/>
            <person name="Coetzee M.P."/>
            <person name="Dadej K."/>
            <person name="De Beer Z.W."/>
            <person name="Findlay W."/>
            <person name="Havenga M."/>
            <person name="Kolarik M."/>
            <person name="Menzies J.G."/>
            <person name="Naidoo K."/>
            <person name="Pochopski O."/>
            <person name="Shoukouhi P."/>
            <person name="Santana Q.C."/>
            <person name="Seifert K.A."/>
            <person name="Soal N."/>
            <person name="Steenkamp E.T."/>
            <person name="Tatham C.T."/>
            <person name="van der Nest M.A."/>
            <person name="Wingfield M.J."/>
        </authorList>
    </citation>
    <scope>NUCLEOTIDE SEQUENCE [LARGE SCALE GENOMIC DNA]</scope>
    <source>
        <strain evidence="12">CMW44962</strain>
    </source>
</reference>